<sequence length="162" mass="16624">MTRHLTFNPLTVPRPALALGVAGLIPFVAASLMTFAGQPELRPQAAFALAAYGAVILSLLGGIHWGVAMAASTGQDGPFEDRELLTRLAIAVAPSLAGWAGLLLPQTSGLLLLAACFAAMFALDLTASREGKFPLWYPALRLPLSAGAAASMLLGAAAPSVM</sequence>
<dbReference type="Pfam" id="PF11911">
    <property type="entry name" value="DUF3429"/>
    <property type="match status" value="1"/>
</dbReference>
<keyword evidence="1" id="KW-1133">Transmembrane helix</keyword>
<feature type="transmembrane region" description="Helical" evidence="1">
    <location>
        <begin position="16"/>
        <end position="37"/>
    </location>
</feature>
<evidence type="ECO:0000313" key="2">
    <source>
        <dbReference type="EMBL" id="SUB00090.1"/>
    </source>
</evidence>
<keyword evidence="1" id="KW-0812">Transmembrane</keyword>
<dbReference type="EMBL" id="UGSK01000001">
    <property type="protein sequence ID" value="SUB00090.1"/>
    <property type="molecule type" value="Genomic_DNA"/>
</dbReference>
<dbReference type="InterPro" id="IPR021836">
    <property type="entry name" value="DUF3429"/>
</dbReference>
<keyword evidence="1" id="KW-0472">Membrane</keyword>
<evidence type="ECO:0000313" key="3">
    <source>
        <dbReference type="Proteomes" id="UP000255000"/>
    </source>
</evidence>
<dbReference type="RefSeq" id="WP_019962952.1">
    <property type="nucleotide sequence ID" value="NZ_UGSK01000001.1"/>
</dbReference>
<dbReference type="PANTHER" id="PTHR15887:SF1">
    <property type="entry name" value="TRANSMEMBRANE PROTEIN 69"/>
    <property type="match status" value="1"/>
</dbReference>
<feature type="transmembrane region" description="Helical" evidence="1">
    <location>
        <begin position="110"/>
        <end position="127"/>
    </location>
</feature>
<dbReference type="PANTHER" id="PTHR15887">
    <property type="entry name" value="TRANSMEMBRANE PROTEIN 69"/>
    <property type="match status" value="1"/>
</dbReference>
<reference evidence="2 3" key="1">
    <citation type="submission" date="2018-06" db="EMBL/GenBank/DDBJ databases">
        <authorList>
            <consortium name="Pathogen Informatics"/>
            <person name="Doyle S."/>
        </authorList>
    </citation>
    <scope>NUCLEOTIDE SEQUENCE [LARGE SCALE GENOMIC DNA]</scope>
    <source>
        <strain evidence="2 3">NCTC13350</strain>
    </source>
</reference>
<evidence type="ECO:0000256" key="1">
    <source>
        <dbReference type="SAM" id="Phobius"/>
    </source>
</evidence>
<protein>
    <submittedName>
        <fullName evidence="2">Protein of uncharacterized function (DUF3429)</fullName>
    </submittedName>
</protein>
<name>A0A378ZTL3_9HYPH</name>
<dbReference type="OrthoDB" id="5297436at2"/>
<proteinExistence type="predicted"/>
<feature type="transmembrane region" description="Helical" evidence="1">
    <location>
        <begin position="139"/>
        <end position="158"/>
    </location>
</feature>
<accession>A0A378ZTL3</accession>
<organism evidence="2 3">
    <name type="scientific">Pannonibacter phragmitetus</name>
    <dbReference type="NCBI Taxonomy" id="121719"/>
    <lineage>
        <taxon>Bacteria</taxon>
        <taxon>Pseudomonadati</taxon>
        <taxon>Pseudomonadota</taxon>
        <taxon>Alphaproteobacteria</taxon>
        <taxon>Hyphomicrobiales</taxon>
        <taxon>Stappiaceae</taxon>
        <taxon>Pannonibacter</taxon>
    </lineage>
</organism>
<gene>
    <name evidence="2" type="ORF">NCTC13350_00998</name>
</gene>
<dbReference type="AlphaFoldDB" id="A0A378ZTL3"/>
<feature type="transmembrane region" description="Helical" evidence="1">
    <location>
        <begin position="49"/>
        <end position="72"/>
    </location>
</feature>
<feature type="transmembrane region" description="Helical" evidence="1">
    <location>
        <begin position="84"/>
        <end position="104"/>
    </location>
</feature>
<dbReference type="Proteomes" id="UP000255000">
    <property type="component" value="Unassembled WGS sequence"/>
</dbReference>